<dbReference type="AlphaFoldDB" id="X1CR63"/>
<sequence>GFATMKVFYICGPYRAATEHGVVENIRRAEAVAIQVWQAGYVALCPHMNTRLFGGLCPDDTWLQGDLELLRRCDGVVLVLGWEASMGACGEIKEADRLKIPIYNTVDEIKGVVMRCPGAAGKGARRVVEMKRLKKKKKKKPALSKLSSKCPNCGRAGPHFVPPSCGDKGFFICDSLARCPRCGRASHDGNCGGDKSV</sequence>
<name>X1CR63_9ZZZZ</name>
<evidence type="ECO:0000259" key="1">
    <source>
        <dbReference type="Pfam" id="PF24963"/>
    </source>
</evidence>
<reference evidence="2" key="1">
    <citation type="journal article" date="2014" name="Front. Microbiol.">
        <title>High frequency of phylogenetically diverse reductive dehalogenase-homologous genes in deep subseafloor sedimentary metagenomes.</title>
        <authorList>
            <person name="Kawai M."/>
            <person name="Futagami T."/>
            <person name="Toyoda A."/>
            <person name="Takaki Y."/>
            <person name="Nishi S."/>
            <person name="Hori S."/>
            <person name="Arai W."/>
            <person name="Tsubouchi T."/>
            <person name="Morono Y."/>
            <person name="Uchiyama I."/>
            <person name="Ito T."/>
            <person name="Fujiyama A."/>
            <person name="Inagaki F."/>
            <person name="Takami H."/>
        </authorList>
    </citation>
    <scope>NUCLEOTIDE SEQUENCE</scope>
    <source>
        <strain evidence="2">Expedition CK06-06</strain>
    </source>
</reference>
<dbReference type="InterPro" id="IPR056670">
    <property type="entry name" value="DUF7768"/>
</dbReference>
<proteinExistence type="predicted"/>
<dbReference type="Gene3D" id="3.40.50.10400">
    <property type="entry name" value="Hypothetical protein PA1492"/>
    <property type="match status" value="1"/>
</dbReference>
<dbReference type="Pfam" id="PF24963">
    <property type="entry name" value="DUF7768"/>
    <property type="match status" value="1"/>
</dbReference>
<feature type="domain" description="DUF7768" evidence="1">
    <location>
        <begin position="7"/>
        <end position="103"/>
    </location>
</feature>
<gene>
    <name evidence="2" type="ORF">S01H4_52205</name>
</gene>
<dbReference type="SUPFAM" id="SSF52309">
    <property type="entry name" value="N-(deoxy)ribosyltransferase-like"/>
    <property type="match status" value="1"/>
</dbReference>
<organism evidence="2">
    <name type="scientific">marine sediment metagenome</name>
    <dbReference type="NCBI Taxonomy" id="412755"/>
    <lineage>
        <taxon>unclassified sequences</taxon>
        <taxon>metagenomes</taxon>
        <taxon>ecological metagenomes</taxon>
    </lineage>
</organism>
<accession>X1CR63</accession>
<evidence type="ECO:0000313" key="2">
    <source>
        <dbReference type="EMBL" id="GAH10916.1"/>
    </source>
</evidence>
<dbReference type="EMBL" id="BART01029802">
    <property type="protein sequence ID" value="GAH10916.1"/>
    <property type="molecule type" value="Genomic_DNA"/>
</dbReference>
<protein>
    <recommendedName>
        <fullName evidence="1">DUF7768 domain-containing protein</fullName>
    </recommendedName>
</protein>
<comment type="caution">
    <text evidence="2">The sequence shown here is derived from an EMBL/GenBank/DDBJ whole genome shotgun (WGS) entry which is preliminary data.</text>
</comment>
<feature type="non-terminal residue" evidence="2">
    <location>
        <position position="1"/>
    </location>
</feature>